<dbReference type="Pfam" id="PF15593">
    <property type="entry name" value="Imm42"/>
    <property type="match status" value="1"/>
</dbReference>
<proteinExistence type="predicted"/>
<evidence type="ECO:0000313" key="1">
    <source>
        <dbReference type="EMBL" id="MCY9523446.1"/>
    </source>
</evidence>
<comment type="caution">
    <text evidence="1">The sequence shown here is derived from an EMBL/GenBank/DDBJ whole genome shotgun (WGS) entry which is preliminary data.</text>
</comment>
<evidence type="ECO:0000313" key="2">
    <source>
        <dbReference type="Proteomes" id="UP001207626"/>
    </source>
</evidence>
<reference evidence="1 2" key="1">
    <citation type="submission" date="2022-05" db="EMBL/GenBank/DDBJ databases">
        <title>Genome Sequencing of Bee-Associated Microbes.</title>
        <authorList>
            <person name="Dunlap C."/>
        </authorList>
    </citation>
    <scope>NUCLEOTIDE SEQUENCE [LARGE SCALE GENOMIC DNA]</scope>
    <source>
        <strain evidence="1 2">NRRL NRS-1438</strain>
    </source>
</reference>
<accession>A0ABT4E1G8</accession>
<dbReference type="InterPro" id="IPR028958">
    <property type="entry name" value="Imm42"/>
</dbReference>
<dbReference type="EMBL" id="JAMDLW010000071">
    <property type="protein sequence ID" value="MCY9523446.1"/>
    <property type="molecule type" value="Genomic_DNA"/>
</dbReference>
<organism evidence="1 2">
    <name type="scientific">Paenibacillus apiarius</name>
    <dbReference type="NCBI Taxonomy" id="46240"/>
    <lineage>
        <taxon>Bacteria</taxon>
        <taxon>Bacillati</taxon>
        <taxon>Bacillota</taxon>
        <taxon>Bacilli</taxon>
        <taxon>Bacillales</taxon>
        <taxon>Paenibacillaceae</taxon>
        <taxon>Paenibacillus</taxon>
    </lineage>
</organism>
<name>A0ABT4E1G8_9BACL</name>
<dbReference type="Proteomes" id="UP001207626">
    <property type="component" value="Unassembled WGS sequence"/>
</dbReference>
<gene>
    <name evidence="1" type="ORF">M5X09_28000</name>
</gene>
<keyword evidence="2" id="KW-1185">Reference proteome</keyword>
<sequence length="173" mass="20285">MIIGKQSHFAVEIALGKEFHGAWLYGKFCFWGGGIRIGNFDIETPLRDILFQMTEILRDSGNRTHEVLYSLDDVELYERLNDALYGFDTSPYDQTALDETWARFNAKINVDVFNEWKIFIVENHGKARMVVKNPKNEMFELMLDSGTFDEVLARAYEELNILYENELQKENRR</sequence>
<dbReference type="RefSeq" id="WP_087433098.1">
    <property type="nucleotide sequence ID" value="NZ_JAMDLV010000062.1"/>
</dbReference>
<protein>
    <submittedName>
        <fullName evidence="1">Immunity 42 family protein</fullName>
    </submittedName>
</protein>